<evidence type="ECO:0000256" key="15">
    <source>
        <dbReference type="ARBA" id="ARBA00046513"/>
    </source>
</evidence>
<organism evidence="19 20">
    <name type="scientific">Cymbomonas tetramitiformis</name>
    <dbReference type="NCBI Taxonomy" id="36881"/>
    <lineage>
        <taxon>Eukaryota</taxon>
        <taxon>Viridiplantae</taxon>
        <taxon>Chlorophyta</taxon>
        <taxon>Pyramimonadophyceae</taxon>
        <taxon>Pyramimonadales</taxon>
        <taxon>Pyramimonadaceae</taxon>
        <taxon>Cymbomonas</taxon>
    </lineage>
</organism>
<feature type="domain" description="Nitrite/sulphite reductase 4Fe-4S" evidence="17">
    <location>
        <begin position="224"/>
        <end position="400"/>
    </location>
</feature>
<evidence type="ECO:0000256" key="11">
    <source>
        <dbReference type="ARBA" id="ARBA00022784"/>
    </source>
</evidence>
<evidence type="ECO:0000256" key="1">
    <source>
        <dbReference type="ARBA" id="ARBA00001929"/>
    </source>
</evidence>
<dbReference type="GO" id="GO:0009337">
    <property type="term" value="C:sulfite reductase complex (NADPH)"/>
    <property type="evidence" value="ECO:0007669"/>
    <property type="project" value="TreeGrafter"/>
</dbReference>
<evidence type="ECO:0000259" key="17">
    <source>
        <dbReference type="Pfam" id="PF01077"/>
    </source>
</evidence>
<comment type="subunit">
    <text evidence="15">Monomer. Interacts with ferredoxin.</text>
</comment>
<feature type="domain" description="Nitrite/Sulfite reductase ferredoxin-like" evidence="18">
    <location>
        <begin position="419"/>
        <end position="482"/>
    </location>
</feature>
<dbReference type="FunFam" id="3.30.413.10:FF:000008">
    <property type="entry name" value="Sulfite reductase [ferredoxin], chloroplastic"/>
    <property type="match status" value="1"/>
</dbReference>
<dbReference type="InterPro" id="IPR036136">
    <property type="entry name" value="Nit/Sulf_reduc_fer-like_dom_sf"/>
</dbReference>
<proteinExistence type="inferred from homology"/>
<keyword evidence="13" id="KW-0408">Iron</keyword>
<keyword evidence="8" id="KW-0004">4Fe-4S</keyword>
<dbReference type="GO" id="GO:0000103">
    <property type="term" value="P:sulfate assimilation"/>
    <property type="evidence" value="ECO:0007669"/>
    <property type="project" value="TreeGrafter"/>
</dbReference>
<comment type="subcellular location">
    <subcellularLocation>
        <location evidence="5">Plastid</location>
        <location evidence="5">Chloroplast stroma</location>
        <location evidence="5">Chloroplast nucleoid</location>
    </subcellularLocation>
</comment>
<evidence type="ECO:0000256" key="4">
    <source>
        <dbReference type="ARBA" id="ARBA00003329"/>
    </source>
</evidence>
<dbReference type="FunFam" id="3.30.413.10:FF:000014">
    <property type="entry name" value="Sulfite reductase [ferredoxin], chloroplastic"/>
    <property type="match status" value="1"/>
</dbReference>
<comment type="catalytic activity">
    <reaction evidence="16">
        <text>hydrogen sulfide + 6 oxidized [2Fe-2S]-[ferredoxin] + 3 H2O = sulfite + 6 reduced [2Fe-2S]-[ferredoxin] + 7 H(+)</text>
        <dbReference type="Rhea" id="RHEA:23132"/>
        <dbReference type="Rhea" id="RHEA-COMP:10000"/>
        <dbReference type="Rhea" id="RHEA-COMP:10001"/>
        <dbReference type="ChEBI" id="CHEBI:15377"/>
        <dbReference type="ChEBI" id="CHEBI:15378"/>
        <dbReference type="ChEBI" id="CHEBI:17359"/>
        <dbReference type="ChEBI" id="CHEBI:29919"/>
        <dbReference type="ChEBI" id="CHEBI:33737"/>
        <dbReference type="ChEBI" id="CHEBI:33738"/>
        <dbReference type="EC" id="1.8.7.1"/>
    </reaction>
</comment>
<dbReference type="GO" id="GO:0046872">
    <property type="term" value="F:metal ion binding"/>
    <property type="evidence" value="ECO:0007669"/>
    <property type="project" value="UniProtKB-KW"/>
</dbReference>
<evidence type="ECO:0000256" key="3">
    <source>
        <dbReference type="ARBA" id="ARBA00002010"/>
    </source>
</evidence>
<evidence type="ECO:0000256" key="12">
    <source>
        <dbReference type="ARBA" id="ARBA00023002"/>
    </source>
</evidence>
<dbReference type="InterPro" id="IPR045854">
    <property type="entry name" value="NO2/SO3_Rdtase_4Fe4S_sf"/>
</dbReference>
<dbReference type="GO" id="GO:0020037">
    <property type="term" value="F:heme binding"/>
    <property type="evidence" value="ECO:0007669"/>
    <property type="project" value="InterPro"/>
</dbReference>
<comment type="similarity">
    <text evidence="6">Belongs to the nitrite and sulfite reductase 4Fe-4S domain family.</text>
</comment>
<dbReference type="NCBIfam" id="NF010029">
    <property type="entry name" value="PRK13504.1"/>
    <property type="match status" value="1"/>
</dbReference>
<evidence type="ECO:0000256" key="6">
    <source>
        <dbReference type="ARBA" id="ARBA00010429"/>
    </source>
</evidence>
<evidence type="ECO:0000256" key="2">
    <source>
        <dbReference type="ARBA" id="ARBA00001966"/>
    </source>
</evidence>
<comment type="cofactor">
    <cofactor evidence="1">
        <name>siroheme</name>
        <dbReference type="ChEBI" id="CHEBI:60052"/>
    </cofactor>
</comment>
<dbReference type="GO" id="GO:0051539">
    <property type="term" value="F:4 iron, 4 sulfur cluster binding"/>
    <property type="evidence" value="ECO:0007669"/>
    <property type="project" value="UniProtKB-KW"/>
</dbReference>
<keyword evidence="9" id="KW-0349">Heme</keyword>
<sequence length="680" mass="75625">MANVCAQSLSVAKADFLGSTNAVSAKSRVRSAPVCAGGKSASVKVDTKVNCVATPSKAPTTYTAKRSAVEIIKENSDFLRHPLMEELVSPESSINEGAAQLMKFHGSYQQDHREKRSFGQGKAYQFMMRTRQPAGVVSNALYLVMDDLADQYGNGTLRLTTRQTYQLHGILKGDLKKVFSSVINVMGSTLGACGDVNRNVMGPPAPFKNRPEYRYAEQYANDMADLFAPQSGAYYDVWLDGQKFMSSTRENPEVTKARADNSFGTNFPDSAEPIYGSQFLPRKFKIAITVPGDNSIDLYTNDVGVIVMCDDAGHLQGFNLVVGGGMGRTHRNNDTFPHLAVPIGYVPKEDLFYALKAILATQRDYGRRDDRKQARLKYLVHGWGIEKFRNVTEQYYGKKFEESKPLPPWEFRTYLGWMEQGDGKYAYGISVENGRLKGAMKVALREVIEKYHLTVRLTGNQDIILCDIDQFWKEDILNILGAAGVADVSEVDGLVVNSMACPAMPLCGLAIGEAERGLPGINGRLRTLMTKCGLKDESFVIRMTGCPNGCARPYMAEVGFVCDGPNSYQIWLAGCPNQTRLAEAYAERVKVKDLESFFEPLFYFYKSRKTDGETFGDFCHRVGFEVLRKYQEIYVPPPTLPRLPRVMVEEEAFVALKSFAETKDMTLAQAATEAILKHCK</sequence>
<evidence type="ECO:0000256" key="13">
    <source>
        <dbReference type="ARBA" id="ARBA00023004"/>
    </source>
</evidence>
<comment type="function">
    <text evidence="3">DNA-binding protein that binds to both double-stranded and single-stranded DNA without significant sequence specificity to reversibly repress the transcriptional activity of chloroplast nucleoids by promoting DNA compaction and possibly regulate DNA replication.</text>
</comment>
<dbReference type="InterPro" id="IPR006067">
    <property type="entry name" value="NO2/SO3_Rdtase_4Fe4S_dom"/>
</dbReference>
<comment type="function">
    <text evidence="4">Essential protein with sulfite reductase activity required in assimilatory sulfate reduction pathway during both primary and secondary metabolism and thus involved in development and growth.</text>
</comment>
<accession>A0AAE0GM32</accession>
<evidence type="ECO:0000256" key="9">
    <source>
        <dbReference type="ARBA" id="ARBA00022617"/>
    </source>
</evidence>
<name>A0AAE0GM32_9CHLO</name>
<dbReference type="Pfam" id="PF01077">
    <property type="entry name" value="NIR_SIR"/>
    <property type="match status" value="1"/>
</dbReference>
<dbReference type="PRINTS" id="PR00397">
    <property type="entry name" value="SIROHAEM"/>
</dbReference>
<keyword evidence="10" id="KW-0479">Metal-binding</keyword>
<evidence type="ECO:0000313" key="19">
    <source>
        <dbReference type="EMBL" id="KAK3280497.1"/>
    </source>
</evidence>
<dbReference type="InterPro" id="IPR045169">
    <property type="entry name" value="NO2/SO3_Rdtase_4Fe4S_prot"/>
</dbReference>
<comment type="cofactor">
    <cofactor evidence="2">
        <name>[4Fe-4S] cluster</name>
        <dbReference type="ChEBI" id="CHEBI:49883"/>
    </cofactor>
</comment>
<dbReference type="EC" id="1.8.7.1" evidence="7"/>
<dbReference type="Pfam" id="PF03460">
    <property type="entry name" value="NIR_SIR_ferr"/>
    <property type="match status" value="2"/>
</dbReference>
<evidence type="ECO:0000256" key="8">
    <source>
        <dbReference type="ARBA" id="ARBA00022485"/>
    </source>
</evidence>
<dbReference type="PANTHER" id="PTHR11493:SF47">
    <property type="entry name" value="SULFITE REDUCTASE [NADPH] SUBUNIT BETA"/>
    <property type="match status" value="1"/>
</dbReference>
<evidence type="ECO:0000256" key="7">
    <source>
        <dbReference type="ARBA" id="ARBA00012353"/>
    </source>
</evidence>
<keyword evidence="11" id="KW-0883">Thioether bond</keyword>
<dbReference type="PANTHER" id="PTHR11493">
    <property type="entry name" value="SULFITE REDUCTASE [NADPH] SUBUNIT BETA-RELATED"/>
    <property type="match status" value="1"/>
</dbReference>
<evidence type="ECO:0000256" key="14">
    <source>
        <dbReference type="ARBA" id="ARBA00023014"/>
    </source>
</evidence>
<evidence type="ECO:0000256" key="5">
    <source>
        <dbReference type="ARBA" id="ARBA00004595"/>
    </source>
</evidence>
<dbReference type="Proteomes" id="UP001190700">
    <property type="component" value="Unassembled WGS sequence"/>
</dbReference>
<dbReference type="GO" id="GO:0016002">
    <property type="term" value="F:sulfite reductase activity"/>
    <property type="evidence" value="ECO:0007669"/>
    <property type="project" value="TreeGrafter"/>
</dbReference>
<comment type="caution">
    <text evidence="19">The sequence shown here is derived from an EMBL/GenBank/DDBJ whole genome shotgun (WGS) entry which is preliminary data.</text>
</comment>
<dbReference type="InterPro" id="IPR005117">
    <property type="entry name" value="NiRdtase/SiRdtase_haem-b_fer"/>
</dbReference>
<keyword evidence="12" id="KW-0560">Oxidoreductase</keyword>
<dbReference type="Gene3D" id="3.30.413.10">
    <property type="entry name" value="Sulfite Reductase Hemoprotein, domain 1"/>
    <property type="match status" value="2"/>
</dbReference>
<dbReference type="EMBL" id="LGRX02004375">
    <property type="protein sequence ID" value="KAK3280497.1"/>
    <property type="molecule type" value="Genomic_DNA"/>
</dbReference>
<dbReference type="GO" id="GO:0050311">
    <property type="term" value="F:sulfite reductase (ferredoxin) activity"/>
    <property type="evidence" value="ECO:0007669"/>
    <property type="project" value="UniProtKB-EC"/>
</dbReference>
<dbReference type="InterPro" id="IPR006066">
    <property type="entry name" value="NO2/SO3_Rdtase_FeS/sirohaem_BS"/>
</dbReference>
<evidence type="ECO:0000259" key="18">
    <source>
        <dbReference type="Pfam" id="PF03460"/>
    </source>
</evidence>
<dbReference type="InterPro" id="IPR011787">
    <property type="entry name" value="SiR_ferredoxin-dep"/>
</dbReference>
<feature type="domain" description="Nitrite/Sulfite reductase ferredoxin-like" evidence="18">
    <location>
        <begin position="120"/>
        <end position="180"/>
    </location>
</feature>
<evidence type="ECO:0000313" key="20">
    <source>
        <dbReference type="Proteomes" id="UP001190700"/>
    </source>
</evidence>
<dbReference type="AlphaFoldDB" id="A0AAE0GM32"/>
<evidence type="ECO:0000256" key="16">
    <source>
        <dbReference type="ARBA" id="ARBA00049518"/>
    </source>
</evidence>
<dbReference type="PROSITE" id="PS00365">
    <property type="entry name" value="NIR_SIR"/>
    <property type="match status" value="1"/>
</dbReference>
<dbReference type="SUPFAM" id="SSF55124">
    <property type="entry name" value="Nitrite/Sulfite reductase N-terminal domain-like"/>
    <property type="match status" value="2"/>
</dbReference>
<gene>
    <name evidence="19" type="ORF">CYMTET_11666</name>
</gene>
<protein>
    <recommendedName>
        <fullName evidence="7">assimilatory sulfite reductase (ferredoxin)</fullName>
        <ecNumber evidence="7">1.8.7.1</ecNumber>
    </recommendedName>
</protein>
<keyword evidence="20" id="KW-1185">Reference proteome</keyword>
<keyword evidence="14" id="KW-0411">Iron-sulfur</keyword>
<dbReference type="NCBIfam" id="TIGR02042">
    <property type="entry name" value="sir"/>
    <property type="match status" value="1"/>
</dbReference>
<dbReference type="SUPFAM" id="SSF56014">
    <property type="entry name" value="Nitrite and sulphite reductase 4Fe-4S domain-like"/>
    <property type="match status" value="2"/>
</dbReference>
<evidence type="ECO:0000256" key="10">
    <source>
        <dbReference type="ARBA" id="ARBA00022723"/>
    </source>
</evidence>
<reference evidence="19 20" key="1">
    <citation type="journal article" date="2015" name="Genome Biol. Evol.">
        <title>Comparative Genomics of a Bacterivorous Green Alga Reveals Evolutionary Causalities and Consequences of Phago-Mixotrophic Mode of Nutrition.</title>
        <authorList>
            <person name="Burns J.A."/>
            <person name="Paasch A."/>
            <person name="Narechania A."/>
            <person name="Kim E."/>
        </authorList>
    </citation>
    <scope>NUCLEOTIDE SEQUENCE [LARGE SCALE GENOMIC DNA]</scope>
    <source>
        <strain evidence="19 20">PLY_AMNH</strain>
    </source>
</reference>
<dbReference type="GO" id="GO:0042644">
    <property type="term" value="C:chloroplast nucleoid"/>
    <property type="evidence" value="ECO:0007669"/>
    <property type="project" value="UniProtKB-SubCell"/>
</dbReference>